<dbReference type="InterPro" id="IPR000182">
    <property type="entry name" value="GNAT_dom"/>
</dbReference>
<keyword evidence="1 4" id="KW-0808">Transferase</keyword>
<proteinExistence type="predicted"/>
<name>A0A3S9PBW8_STRLT</name>
<evidence type="ECO:0000256" key="1">
    <source>
        <dbReference type="ARBA" id="ARBA00022679"/>
    </source>
</evidence>
<keyword evidence="5" id="KW-1185">Reference proteome</keyword>
<reference evidence="4 5" key="1">
    <citation type="submission" date="2018-12" db="EMBL/GenBank/DDBJ databases">
        <title>The whole draft genome of Streptomyce luteoverticillatus CGMCC 15060.</title>
        <authorList>
            <person name="Feng Z."/>
            <person name="Chen G."/>
            <person name="Zhang J."/>
            <person name="Zhu H."/>
            <person name="Yu X."/>
            <person name="Zhang W."/>
            <person name="Zhang X."/>
        </authorList>
    </citation>
    <scope>NUCLEOTIDE SEQUENCE [LARGE SCALE GENOMIC DNA]</scope>
    <source>
        <strain evidence="4 5">CGMCC 15060</strain>
    </source>
</reference>
<dbReference type="AlphaFoldDB" id="A0A3S9PBW8"/>
<feature type="domain" description="N-acetyltransferase" evidence="3">
    <location>
        <begin position="3"/>
        <end position="163"/>
    </location>
</feature>
<evidence type="ECO:0000259" key="3">
    <source>
        <dbReference type="PROSITE" id="PS51186"/>
    </source>
</evidence>
<protein>
    <submittedName>
        <fullName evidence="4">GNAT family N-acetyltransferase</fullName>
    </submittedName>
</protein>
<dbReference type="GO" id="GO:0016747">
    <property type="term" value="F:acyltransferase activity, transferring groups other than amino-acyl groups"/>
    <property type="evidence" value="ECO:0007669"/>
    <property type="project" value="InterPro"/>
</dbReference>
<evidence type="ECO:0000256" key="2">
    <source>
        <dbReference type="ARBA" id="ARBA00023315"/>
    </source>
</evidence>
<dbReference type="RefSeq" id="WP_126912444.1">
    <property type="nucleotide sequence ID" value="NZ_CP034587.1"/>
</dbReference>
<dbReference type="OrthoDB" id="9799092at2"/>
<dbReference type="EMBL" id="CP034587">
    <property type="protein sequence ID" value="AZQ69879.1"/>
    <property type="molecule type" value="Genomic_DNA"/>
</dbReference>
<dbReference type="CDD" id="cd04301">
    <property type="entry name" value="NAT_SF"/>
    <property type="match status" value="2"/>
</dbReference>
<organism evidence="4 5">
    <name type="scientific">Streptomyces luteoverticillatus</name>
    <name type="common">Streptoverticillium luteoverticillatus</name>
    <dbReference type="NCBI Taxonomy" id="66425"/>
    <lineage>
        <taxon>Bacteria</taxon>
        <taxon>Bacillati</taxon>
        <taxon>Actinomycetota</taxon>
        <taxon>Actinomycetes</taxon>
        <taxon>Kitasatosporales</taxon>
        <taxon>Streptomycetaceae</taxon>
        <taxon>Streptomyces</taxon>
    </lineage>
</organism>
<keyword evidence="2" id="KW-0012">Acyltransferase</keyword>
<dbReference type="Pfam" id="PF00583">
    <property type="entry name" value="Acetyltransf_1"/>
    <property type="match status" value="2"/>
</dbReference>
<gene>
    <name evidence="4" type="ORF">EKH77_00380</name>
</gene>
<dbReference type="PROSITE" id="PS51186">
    <property type="entry name" value="GNAT"/>
    <property type="match status" value="2"/>
</dbReference>
<evidence type="ECO:0000313" key="5">
    <source>
        <dbReference type="Proteomes" id="UP000267900"/>
    </source>
</evidence>
<dbReference type="Gene3D" id="3.40.630.30">
    <property type="match status" value="1"/>
</dbReference>
<dbReference type="SUPFAM" id="SSF55729">
    <property type="entry name" value="Acyl-CoA N-acyltransferases (Nat)"/>
    <property type="match status" value="2"/>
</dbReference>
<evidence type="ECO:0000313" key="4">
    <source>
        <dbReference type="EMBL" id="AZQ69879.1"/>
    </source>
</evidence>
<feature type="domain" description="N-acetyltransferase" evidence="3">
    <location>
        <begin position="171"/>
        <end position="323"/>
    </location>
</feature>
<dbReference type="InterPro" id="IPR050680">
    <property type="entry name" value="YpeA/RimI_acetyltransf"/>
</dbReference>
<accession>A0A3S9PBW8</accession>
<sequence>MNVTLKPLGAADARDLTRLRREIEQVDMTGTHEDEADVLHELTDPKLNLARNTTGVWQDGRLVAYAMVYEPENVRDIARFGTAAAVHPARRRRGIGEHLTGWMRTRARDIWAEYHQGAGVPGELLIDGVATNEGLAALAERTGFKPCRYWFSMGHELRARDLPTPGTPDGLRLVPFHQALDEATRDAHNDAFRDHWSFTETDRTDWETWFTGDRSFRSGLSALLLDADDRVAAYLLADEYVADGAATGLRACAIGHLGTRPAHRGRGAARALLAYTLAQAARQGYDRAELVVDAANPTGALGLYRRTGFVTEREFITYAQPLD</sequence>
<dbReference type="PANTHER" id="PTHR43420:SF47">
    <property type="entry name" value="N-ACETYLTRANSFERASE DOMAIN-CONTAINING PROTEIN"/>
    <property type="match status" value="1"/>
</dbReference>
<dbReference type="InterPro" id="IPR016181">
    <property type="entry name" value="Acyl_CoA_acyltransferase"/>
</dbReference>
<dbReference type="Proteomes" id="UP000267900">
    <property type="component" value="Chromosome"/>
</dbReference>
<dbReference type="PANTHER" id="PTHR43420">
    <property type="entry name" value="ACETYLTRANSFERASE"/>
    <property type="match status" value="1"/>
</dbReference>